<sequence length="630" mass="70603">MTDKTVSDSPMGSPADSIVFEDLFRQQGEAMRAMFAPLVPGAEAVSTDPSDLQHWAMSAAKLQKMWLDFSAEQAGQIEPMLNRLGDIGKWTQTFMAMAGQLPITQAETQAKLWNESMALWGSVMGQFVSAGTATGATPALPRQDRRFRDKRWHEQPAFALIHQTYLFLSEKLQQMANDAQGLSPERKEQLRFATKVVTDALSPANFPLTNPVVIERTMETRGENLVKGVEHLLDDLRKGQLTHTDPNAFELGRNIAVTPGKVVHETPLYQLIQYTPTTDKVFETPLLIFPPWINRFYILDLNPQKSFIRWAVGQGLTVFVVSWKSADASMAEIVWDDYVRAQIDAIDEVRARLKVPAVHTIGYCVAGTTLAATLAVLARRCDSDKVASATFFTAQVDFDDAGELKNFIDDGQLKMLESLSTDGYLDGRYMAATFNALRGTDLIWNYVVNNYLLGEDYPAFDLLHWNGDTTNLPSKWHKAYLCDLYRDNRLVIPDAMVVDNTPVDLRRIATPCYIQAGREDHIAPPNSVWKLTRHLSGPWKFLLAGSGHIAGVVNPPDSGKYQYWLNPDDPSTLEEFVAGARETKGSWWPDWIEWIREQAPAEVPAKGKRVPGARGDRVIEDAPGRYVRSR</sequence>
<dbReference type="InterPro" id="IPR000073">
    <property type="entry name" value="AB_hydrolase_1"/>
</dbReference>
<evidence type="ECO:0000313" key="7">
    <source>
        <dbReference type="EMBL" id="MBB4612792.1"/>
    </source>
</evidence>
<evidence type="ECO:0000256" key="4">
    <source>
        <dbReference type="ARBA" id="ARBA00023315"/>
    </source>
</evidence>
<dbReference type="GO" id="GO:0042619">
    <property type="term" value="P:poly-hydroxybutyrate biosynthetic process"/>
    <property type="evidence" value="ECO:0007669"/>
    <property type="project" value="InterPro"/>
</dbReference>
<dbReference type="GO" id="GO:0016746">
    <property type="term" value="F:acyltransferase activity"/>
    <property type="evidence" value="ECO:0007669"/>
    <property type="project" value="UniProtKB-KW"/>
</dbReference>
<dbReference type="InterPro" id="IPR029058">
    <property type="entry name" value="AB_hydrolase_fold"/>
</dbReference>
<feature type="domain" description="AB hydrolase-1" evidence="5">
    <location>
        <begin position="315"/>
        <end position="554"/>
    </location>
</feature>
<dbReference type="InterPro" id="IPR010941">
    <property type="entry name" value="PhaC_N"/>
</dbReference>
<evidence type="ECO:0000259" key="5">
    <source>
        <dbReference type="Pfam" id="PF00561"/>
    </source>
</evidence>
<dbReference type="PANTHER" id="PTHR36837">
    <property type="entry name" value="POLY(3-HYDROXYALKANOATE) POLYMERASE SUBUNIT PHAC"/>
    <property type="match status" value="1"/>
</dbReference>
<dbReference type="GO" id="GO:0005737">
    <property type="term" value="C:cytoplasm"/>
    <property type="evidence" value="ECO:0007669"/>
    <property type="project" value="UniProtKB-SubCell"/>
</dbReference>
<evidence type="ECO:0000256" key="2">
    <source>
        <dbReference type="ARBA" id="ARBA00022490"/>
    </source>
</evidence>
<comment type="subcellular location">
    <subcellularLocation>
        <location evidence="1">Cytoplasm</location>
    </subcellularLocation>
</comment>
<evidence type="ECO:0000256" key="1">
    <source>
        <dbReference type="ARBA" id="ARBA00004496"/>
    </source>
</evidence>
<organism evidence="7 8">
    <name type="scientific">Novosphingobium taihuense</name>
    <dbReference type="NCBI Taxonomy" id="260085"/>
    <lineage>
        <taxon>Bacteria</taxon>
        <taxon>Pseudomonadati</taxon>
        <taxon>Pseudomonadota</taxon>
        <taxon>Alphaproteobacteria</taxon>
        <taxon>Sphingomonadales</taxon>
        <taxon>Sphingomonadaceae</taxon>
        <taxon>Novosphingobium</taxon>
    </lineage>
</organism>
<dbReference type="NCBIfam" id="TIGR01838">
    <property type="entry name" value="PHA_synth_I"/>
    <property type="match status" value="1"/>
</dbReference>
<name>A0A7W7AAR7_9SPHN</name>
<protein>
    <submittedName>
        <fullName evidence="7">Polyhydroxyalkanoate synthase</fullName>
        <ecNumber evidence="7">2.3.1.-</ecNumber>
    </submittedName>
</protein>
<dbReference type="SUPFAM" id="SSF53474">
    <property type="entry name" value="alpha/beta-Hydrolases"/>
    <property type="match status" value="1"/>
</dbReference>
<dbReference type="Proteomes" id="UP000538566">
    <property type="component" value="Unassembled WGS sequence"/>
</dbReference>
<evidence type="ECO:0000256" key="3">
    <source>
        <dbReference type="ARBA" id="ARBA00022679"/>
    </source>
</evidence>
<evidence type="ECO:0000259" key="6">
    <source>
        <dbReference type="Pfam" id="PF07167"/>
    </source>
</evidence>
<dbReference type="AlphaFoldDB" id="A0A7W7AAR7"/>
<comment type="caution">
    <text evidence="7">The sequence shown here is derived from an EMBL/GenBank/DDBJ whole genome shotgun (WGS) entry which is preliminary data.</text>
</comment>
<dbReference type="PANTHER" id="PTHR36837:SF5">
    <property type="entry name" value="POLY-3-HYDROXYBUTYRATE SYNTHASE"/>
    <property type="match status" value="1"/>
</dbReference>
<accession>A0A7W7AAR7</accession>
<proteinExistence type="predicted"/>
<dbReference type="RefSeq" id="WP_144907787.1">
    <property type="nucleotide sequence ID" value="NZ_JACHOA010000002.1"/>
</dbReference>
<gene>
    <name evidence="7" type="ORF">GGR37_001051</name>
</gene>
<dbReference type="EC" id="2.3.1.-" evidence="7"/>
<dbReference type="Pfam" id="PF00561">
    <property type="entry name" value="Abhydrolase_1"/>
    <property type="match status" value="1"/>
</dbReference>
<dbReference type="InterPro" id="IPR010963">
    <property type="entry name" value="PHA_synth_I"/>
</dbReference>
<feature type="domain" description="Poly-beta-hydroxybutyrate polymerase N-terminal" evidence="6">
    <location>
        <begin position="143"/>
        <end position="311"/>
    </location>
</feature>
<dbReference type="Pfam" id="PF07167">
    <property type="entry name" value="PhaC_N"/>
    <property type="match status" value="1"/>
</dbReference>
<dbReference type="InterPro" id="IPR051321">
    <property type="entry name" value="PHA/PHB_synthase"/>
</dbReference>
<reference evidence="7 8" key="1">
    <citation type="submission" date="2020-08" db="EMBL/GenBank/DDBJ databases">
        <title>Genomic Encyclopedia of Type Strains, Phase IV (KMG-IV): sequencing the most valuable type-strain genomes for metagenomic binning, comparative biology and taxonomic classification.</title>
        <authorList>
            <person name="Goeker M."/>
        </authorList>
    </citation>
    <scope>NUCLEOTIDE SEQUENCE [LARGE SCALE GENOMIC DNA]</scope>
    <source>
        <strain evidence="7 8">DSM 17507</strain>
    </source>
</reference>
<dbReference type="OrthoDB" id="7208816at2"/>
<dbReference type="EMBL" id="JACHOA010000002">
    <property type="protein sequence ID" value="MBB4612792.1"/>
    <property type="molecule type" value="Genomic_DNA"/>
</dbReference>
<keyword evidence="2" id="KW-0963">Cytoplasm</keyword>
<keyword evidence="4 7" id="KW-0012">Acyltransferase</keyword>
<keyword evidence="8" id="KW-1185">Reference proteome</keyword>
<evidence type="ECO:0000313" key="8">
    <source>
        <dbReference type="Proteomes" id="UP000538566"/>
    </source>
</evidence>
<dbReference type="Gene3D" id="3.40.50.1820">
    <property type="entry name" value="alpha/beta hydrolase"/>
    <property type="match status" value="1"/>
</dbReference>
<keyword evidence="3 7" id="KW-0808">Transferase</keyword>